<evidence type="ECO:0000313" key="2">
    <source>
        <dbReference type="EMBL" id="XBV21316.1"/>
    </source>
</evidence>
<reference evidence="2" key="1">
    <citation type="submission" date="2024-06" db="EMBL/GenBank/DDBJ databases">
        <title>Kribbella sp. strain HUAS MG21 genome sequences.</title>
        <authorList>
            <person name="Mo P."/>
        </authorList>
    </citation>
    <scope>NUCLEOTIDE SEQUENCE</scope>
    <source>
        <strain evidence="2">HUAS MG21</strain>
    </source>
</reference>
<accession>A0AAU7T3P9</accession>
<evidence type="ECO:0000259" key="1">
    <source>
        <dbReference type="Pfam" id="PF01636"/>
    </source>
</evidence>
<keyword evidence="2" id="KW-0808">Transferase</keyword>
<dbReference type="RefSeq" id="WP_350274178.1">
    <property type="nucleotide sequence ID" value="NZ_CP158165.1"/>
</dbReference>
<dbReference type="EC" id="2.7.1.-" evidence="2"/>
<dbReference type="EMBL" id="CP158165">
    <property type="protein sequence ID" value="XBV21316.1"/>
    <property type="molecule type" value="Genomic_DNA"/>
</dbReference>
<dbReference type="InterPro" id="IPR011009">
    <property type="entry name" value="Kinase-like_dom_sf"/>
</dbReference>
<proteinExistence type="predicted"/>
<organism evidence="2">
    <name type="scientific">Kribbella sp. HUAS MG21</name>
    <dbReference type="NCBI Taxonomy" id="3160966"/>
    <lineage>
        <taxon>Bacteria</taxon>
        <taxon>Bacillati</taxon>
        <taxon>Actinomycetota</taxon>
        <taxon>Actinomycetes</taxon>
        <taxon>Propionibacteriales</taxon>
        <taxon>Kribbellaceae</taxon>
        <taxon>Kribbella</taxon>
    </lineage>
</organism>
<sequence length="332" mass="36712">MHTPTPEDIAGRFELGTPYGDLVHVRRGDTDAWRLDTSRGSYFVKGYFAATGGQFHGEHLSDQLAAAMAFERRALEAGVDMPEPITPTEPDLGWVARIEDRLFRVHRWIEHSTSESDVSTWLGRTMLKVHRLRPVGAVGLPDWWRQAVHPPATWDRWVADARRRDLAWAGLLGDTMPHIRAVTERIAGICDIAPDVVTTHGDFKTHNIVMSPEGPVLVDWDSVRTDSAALEAGRVAYIFGAGEPDPVRRILAAYVASGGDISWPGPDLFLSVSRNQVQVLSEQIRVSLGEAPAPRWMGARPAIDAAITHTLRTLPTNLAHLRHLTSTLDNLA</sequence>
<name>A0AAU7T3P9_9ACTN</name>
<gene>
    <name evidence="2" type="ORF">ABN611_22415</name>
</gene>
<dbReference type="Gene3D" id="3.90.1200.10">
    <property type="match status" value="1"/>
</dbReference>
<dbReference type="GO" id="GO:0016740">
    <property type="term" value="F:transferase activity"/>
    <property type="evidence" value="ECO:0007669"/>
    <property type="project" value="UniProtKB-KW"/>
</dbReference>
<dbReference type="SUPFAM" id="SSF56112">
    <property type="entry name" value="Protein kinase-like (PK-like)"/>
    <property type="match status" value="1"/>
</dbReference>
<dbReference type="InterPro" id="IPR002575">
    <property type="entry name" value="Aminoglycoside_PTrfase"/>
</dbReference>
<protein>
    <submittedName>
        <fullName evidence="2">Aminoglycoside phosphotransferase family protein</fullName>
        <ecNumber evidence="2">2.7.1.-</ecNumber>
    </submittedName>
</protein>
<dbReference type="AlphaFoldDB" id="A0AAU7T3P9"/>
<dbReference type="Pfam" id="PF01636">
    <property type="entry name" value="APH"/>
    <property type="match status" value="1"/>
</dbReference>
<feature type="domain" description="Aminoglycoside phosphotransferase" evidence="1">
    <location>
        <begin position="30"/>
        <end position="254"/>
    </location>
</feature>